<organism evidence="2 3">
    <name type="scientific">Salininema proteolyticum</name>
    <dbReference type="NCBI Taxonomy" id="1607685"/>
    <lineage>
        <taxon>Bacteria</taxon>
        <taxon>Bacillati</taxon>
        <taxon>Actinomycetota</taxon>
        <taxon>Actinomycetes</taxon>
        <taxon>Glycomycetales</taxon>
        <taxon>Glycomycetaceae</taxon>
        <taxon>Salininema</taxon>
    </lineage>
</organism>
<keyword evidence="3" id="KW-1185">Reference proteome</keyword>
<keyword evidence="1" id="KW-1133">Transmembrane helix</keyword>
<dbReference type="Proteomes" id="UP001595823">
    <property type="component" value="Unassembled WGS sequence"/>
</dbReference>
<feature type="transmembrane region" description="Helical" evidence="1">
    <location>
        <begin position="143"/>
        <end position="165"/>
    </location>
</feature>
<gene>
    <name evidence="2" type="ORF">ACFPET_05405</name>
</gene>
<evidence type="ECO:0000256" key="1">
    <source>
        <dbReference type="SAM" id="Phobius"/>
    </source>
</evidence>
<proteinExistence type="predicted"/>
<keyword evidence="1" id="KW-0812">Transmembrane</keyword>
<comment type="caution">
    <text evidence="2">The sequence shown here is derived from an EMBL/GenBank/DDBJ whole genome shotgun (WGS) entry which is preliminary data.</text>
</comment>
<evidence type="ECO:0000313" key="3">
    <source>
        <dbReference type="Proteomes" id="UP001595823"/>
    </source>
</evidence>
<dbReference type="RefSeq" id="WP_380618507.1">
    <property type="nucleotide sequence ID" value="NZ_JBHSDK010000007.1"/>
</dbReference>
<feature type="transmembrane region" description="Helical" evidence="1">
    <location>
        <begin position="54"/>
        <end position="75"/>
    </location>
</feature>
<feature type="transmembrane region" description="Helical" evidence="1">
    <location>
        <begin position="222"/>
        <end position="241"/>
    </location>
</feature>
<keyword evidence="1" id="KW-0472">Membrane</keyword>
<dbReference type="EMBL" id="JBHSDK010000007">
    <property type="protein sequence ID" value="MFC4334631.1"/>
    <property type="molecule type" value="Genomic_DNA"/>
</dbReference>
<feature type="transmembrane region" description="Helical" evidence="1">
    <location>
        <begin position="107"/>
        <end position="131"/>
    </location>
</feature>
<sequence>MRRALALEFRKMRRLRTLPLLIGVVVAVAALSSASLFSGSARETFDDPSAEPWAALLLTYTMMAAMTSPILTAVLSSRQTDIEHSGVGWTLASTAGRTPGELCRAKLAALAILLAPAVLAQSLLVIGIGTFAGIQVPLDLAPWGLYTVLLYLVDVAFCGLYIWLAARVENQLVSVGVGVLGAFLAVFSLLIPPGLSYVIPWGYYAVISHAGQSGGEVTYVNAPYGLVAGFLILVAVLIAWYTRRFDRIER</sequence>
<evidence type="ECO:0000313" key="2">
    <source>
        <dbReference type="EMBL" id="MFC4334631.1"/>
    </source>
</evidence>
<dbReference type="Pfam" id="PF12730">
    <property type="entry name" value="ABC2_membrane_4"/>
    <property type="match status" value="1"/>
</dbReference>
<feature type="transmembrane region" description="Helical" evidence="1">
    <location>
        <begin position="172"/>
        <end position="191"/>
    </location>
</feature>
<accession>A0ABV8TW80</accession>
<reference evidence="3" key="1">
    <citation type="journal article" date="2019" name="Int. J. Syst. Evol. Microbiol.">
        <title>The Global Catalogue of Microorganisms (GCM) 10K type strain sequencing project: providing services to taxonomists for standard genome sequencing and annotation.</title>
        <authorList>
            <consortium name="The Broad Institute Genomics Platform"/>
            <consortium name="The Broad Institute Genome Sequencing Center for Infectious Disease"/>
            <person name="Wu L."/>
            <person name="Ma J."/>
        </authorList>
    </citation>
    <scope>NUCLEOTIDE SEQUENCE [LARGE SCALE GENOMIC DNA]</scope>
    <source>
        <strain evidence="3">IBRC-M 10908</strain>
    </source>
</reference>
<protein>
    <submittedName>
        <fullName evidence="2">ABC transporter permease</fullName>
    </submittedName>
</protein>
<name>A0ABV8TW80_9ACTN</name>